<feature type="signal peptide" evidence="2">
    <location>
        <begin position="1"/>
        <end position="21"/>
    </location>
</feature>
<dbReference type="Proteomes" id="UP000244336">
    <property type="component" value="Chromosome 8"/>
</dbReference>
<dbReference type="Gramene" id="PUZ44528">
    <property type="protein sequence ID" value="PUZ44528"/>
    <property type="gene ID" value="GQ55_8G108600"/>
</dbReference>
<feature type="chain" id="PRO_5015575409" evidence="2">
    <location>
        <begin position="22"/>
        <end position="133"/>
    </location>
</feature>
<feature type="compositionally biased region" description="Basic and acidic residues" evidence="1">
    <location>
        <begin position="41"/>
        <end position="52"/>
    </location>
</feature>
<keyword evidence="2" id="KW-0732">Signal</keyword>
<evidence type="ECO:0000256" key="1">
    <source>
        <dbReference type="SAM" id="MobiDB-lite"/>
    </source>
</evidence>
<dbReference type="AlphaFoldDB" id="A0A2T7CMH9"/>
<gene>
    <name evidence="3" type="ORF">GQ55_8G108600</name>
</gene>
<evidence type="ECO:0000313" key="3">
    <source>
        <dbReference type="EMBL" id="PUZ44528.1"/>
    </source>
</evidence>
<accession>A0A2T7CMH9</accession>
<organism evidence="3 4">
    <name type="scientific">Panicum hallii var. hallii</name>
    <dbReference type="NCBI Taxonomy" id="1504633"/>
    <lineage>
        <taxon>Eukaryota</taxon>
        <taxon>Viridiplantae</taxon>
        <taxon>Streptophyta</taxon>
        <taxon>Embryophyta</taxon>
        <taxon>Tracheophyta</taxon>
        <taxon>Spermatophyta</taxon>
        <taxon>Magnoliopsida</taxon>
        <taxon>Liliopsida</taxon>
        <taxon>Poales</taxon>
        <taxon>Poaceae</taxon>
        <taxon>PACMAD clade</taxon>
        <taxon>Panicoideae</taxon>
        <taxon>Panicodae</taxon>
        <taxon>Paniceae</taxon>
        <taxon>Panicinae</taxon>
        <taxon>Panicum</taxon>
        <taxon>Panicum sect. Panicum</taxon>
    </lineage>
</organism>
<keyword evidence="4" id="KW-1185">Reference proteome</keyword>
<name>A0A2T7CMH9_9POAL</name>
<sequence length="133" mass="12928">MGAKLVALTAGTAALVYVALSGRLSSTSGDAAGAALRRQWRPGEEDEAKKGGGEVAGAGAADLEGGRGGDSRTAGFTSTGSSSSMGNPGRARGAPPSPSPATTPRFPSPAATPPPPSTPPPASGSRLATDMLR</sequence>
<feature type="region of interest" description="Disordered" evidence="1">
    <location>
        <begin position="26"/>
        <end position="133"/>
    </location>
</feature>
<feature type="compositionally biased region" description="Low complexity" evidence="1">
    <location>
        <begin position="71"/>
        <end position="94"/>
    </location>
</feature>
<evidence type="ECO:0000256" key="2">
    <source>
        <dbReference type="SAM" id="SignalP"/>
    </source>
</evidence>
<dbReference type="EMBL" id="CM009756">
    <property type="protein sequence ID" value="PUZ44528.1"/>
    <property type="molecule type" value="Genomic_DNA"/>
</dbReference>
<reference evidence="3 4" key="1">
    <citation type="submission" date="2018-04" db="EMBL/GenBank/DDBJ databases">
        <title>WGS assembly of Panicum hallii var. hallii HAL2.</title>
        <authorList>
            <person name="Lovell J."/>
            <person name="Jenkins J."/>
            <person name="Lowry D."/>
            <person name="Mamidi S."/>
            <person name="Sreedasyam A."/>
            <person name="Weng X."/>
            <person name="Barry K."/>
            <person name="Bonette J."/>
            <person name="Campitelli B."/>
            <person name="Daum C."/>
            <person name="Gordon S."/>
            <person name="Gould B."/>
            <person name="Lipzen A."/>
            <person name="MacQueen A."/>
            <person name="Palacio-Mejia J."/>
            <person name="Plott C."/>
            <person name="Shakirov E."/>
            <person name="Shu S."/>
            <person name="Yoshinaga Y."/>
            <person name="Zane M."/>
            <person name="Rokhsar D."/>
            <person name="Grimwood J."/>
            <person name="Schmutz J."/>
            <person name="Juenger T."/>
        </authorList>
    </citation>
    <scope>NUCLEOTIDE SEQUENCE [LARGE SCALE GENOMIC DNA]</scope>
    <source>
        <strain evidence="4">cv. HAL2</strain>
    </source>
</reference>
<feature type="compositionally biased region" description="Pro residues" evidence="1">
    <location>
        <begin position="95"/>
        <end position="122"/>
    </location>
</feature>
<evidence type="ECO:0000313" key="4">
    <source>
        <dbReference type="Proteomes" id="UP000244336"/>
    </source>
</evidence>
<protein>
    <submittedName>
        <fullName evidence="3">Uncharacterized protein</fullName>
    </submittedName>
</protein>
<proteinExistence type="predicted"/>